<accession>A0A813JJ24</accession>
<dbReference type="Proteomes" id="UP000626109">
    <property type="component" value="Unassembled WGS sequence"/>
</dbReference>
<dbReference type="AlphaFoldDB" id="A0A813JJ24"/>
<sequence>MSQVISEPSEWKLPYVCSMINGDSLELLLSTFPIPSPSNFRQAIRTAAVVGVVVELDPIVEQYFLATNISCRWWQSPTLCSIHLVYCWLIVVVVDGCSSEQQADECKAEPETAQFRAAEG</sequence>
<protein>
    <submittedName>
        <fullName evidence="1">Uncharacterized protein</fullName>
    </submittedName>
</protein>
<name>A0A813JJ24_POLGL</name>
<gene>
    <name evidence="1" type="ORF">PGLA2088_LOCUS20710</name>
</gene>
<comment type="caution">
    <text evidence="1">The sequence shown here is derived from an EMBL/GenBank/DDBJ whole genome shotgun (WGS) entry which is preliminary data.</text>
</comment>
<proteinExistence type="predicted"/>
<reference evidence="1" key="1">
    <citation type="submission" date="2021-02" db="EMBL/GenBank/DDBJ databases">
        <authorList>
            <person name="Dougan E. K."/>
            <person name="Rhodes N."/>
            <person name="Thang M."/>
            <person name="Chan C."/>
        </authorList>
    </citation>
    <scope>NUCLEOTIDE SEQUENCE</scope>
</reference>
<organism evidence="1 2">
    <name type="scientific">Polarella glacialis</name>
    <name type="common">Dinoflagellate</name>
    <dbReference type="NCBI Taxonomy" id="89957"/>
    <lineage>
        <taxon>Eukaryota</taxon>
        <taxon>Sar</taxon>
        <taxon>Alveolata</taxon>
        <taxon>Dinophyceae</taxon>
        <taxon>Suessiales</taxon>
        <taxon>Suessiaceae</taxon>
        <taxon>Polarella</taxon>
    </lineage>
</organism>
<evidence type="ECO:0000313" key="1">
    <source>
        <dbReference type="EMBL" id="CAE8678247.1"/>
    </source>
</evidence>
<dbReference type="EMBL" id="CAJNNW010025672">
    <property type="protein sequence ID" value="CAE8678247.1"/>
    <property type="molecule type" value="Genomic_DNA"/>
</dbReference>
<evidence type="ECO:0000313" key="2">
    <source>
        <dbReference type="Proteomes" id="UP000626109"/>
    </source>
</evidence>